<keyword evidence="7" id="KW-0812">Transmembrane</keyword>
<dbReference type="SUPFAM" id="SSF47862">
    <property type="entry name" value="Saposin"/>
    <property type="match status" value="1"/>
</dbReference>
<organism evidence="9 10">
    <name type="scientific">Camellia sinensis</name>
    <name type="common">Tea plant</name>
    <name type="synonym">Thea sinensis</name>
    <dbReference type="NCBI Taxonomy" id="4442"/>
    <lineage>
        <taxon>Eukaryota</taxon>
        <taxon>Viridiplantae</taxon>
        <taxon>Streptophyta</taxon>
        <taxon>Embryophyta</taxon>
        <taxon>Tracheophyta</taxon>
        <taxon>Spermatophyta</taxon>
        <taxon>Magnoliopsida</taxon>
        <taxon>eudicotyledons</taxon>
        <taxon>Gunneridae</taxon>
        <taxon>Pentapetalae</taxon>
        <taxon>asterids</taxon>
        <taxon>Ericales</taxon>
        <taxon>Theaceae</taxon>
        <taxon>Camellia</taxon>
    </lineage>
</organism>
<dbReference type="InterPro" id="IPR007856">
    <property type="entry name" value="SapB_1"/>
</dbReference>
<keyword evidence="7" id="KW-1133">Transmembrane helix</keyword>
<keyword evidence="3" id="KW-0645">Protease</keyword>
<reference evidence="9 10" key="2">
    <citation type="submission" date="2020-07" db="EMBL/GenBank/DDBJ databases">
        <title>Genome assembly of wild tea tree DASZ reveals pedigree and selection history of tea varieties.</title>
        <authorList>
            <person name="Zhang W."/>
        </authorList>
    </citation>
    <scope>NUCLEOTIDE SEQUENCE [LARGE SCALE GENOMIC DNA]</scope>
    <source>
        <strain evidence="10">cv. G240</strain>
        <tissue evidence="9">Leaf</tissue>
    </source>
</reference>
<keyword evidence="6" id="KW-0676">Redox-active center</keyword>
<dbReference type="PROSITE" id="PS50015">
    <property type="entry name" value="SAP_B"/>
    <property type="match status" value="1"/>
</dbReference>
<dbReference type="GO" id="GO:0005829">
    <property type="term" value="C:cytosol"/>
    <property type="evidence" value="ECO:0007669"/>
    <property type="project" value="TreeGrafter"/>
</dbReference>
<feature type="domain" description="Saposin B-type" evidence="8">
    <location>
        <begin position="178"/>
        <end position="257"/>
    </location>
</feature>
<dbReference type="InterPro" id="IPR046952">
    <property type="entry name" value="GSHR/TRXR-like"/>
</dbReference>
<dbReference type="GO" id="GO:0050660">
    <property type="term" value="F:flavin adenine dinucleotide binding"/>
    <property type="evidence" value="ECO:0007669"/>
    <property type="project" value="InterPro"/>
</dbReference>
<reference evidence="10" key="1">
    <citation type="journal article" date="2020" name="Nat. Commun.">
        <title>Genome assembly of wild tea tree DASZ reveals pedigree and selection history of tea varieties.</title>
        <authorList>
            <person name="Zhang W."/>
            <person name="Zhang Y."/>
            <person name="Qiu H."/>
            <person name="Guo Y."/>
            <person name="Wan H."/>
            <person name="Zhang X."/>
            <person name="Scossa F."/>
            <person name="Alseekh S."/>
            <person name="Zhang Q."/>
            <person name="Wang P."/>
            <person name="Xu L."/>
            <person name="Schmidt M.H."/>
            <person name="Jia X."/>
            <person name="Li D."/>
            <person name="Zhu A."/>
            <person name="Guo F."/>
            <person name="Chen W."/>
            <person name="Ni D."/>
            <person name="Usadel B."/>
            <person name="Fernie A.R."/>
            <person name="Wen W."/>
        </authorList>
    </citation>
    <scope>NUCLEOTIDE SEQUENCE [LARGE SCALE GENOMIC DNA]</scope>
    <source>
        <strain evidence="10">cv. G240</strain>
    </source>
</reference>
<dbReference type="GO" id="GO:0004362">
    <property type="term" value="F:glutathione-disulfide reductase (NADPH) activity"/>
    <property type="evidence" value="ECO:0007669"/>
    <property type="project" value="TreeGrafter"/>
</dbReference>
<feature type="transmembrane region" description="Helical" evidence="7">
    <location>
        <begin position="20"/>
        <end position="41"/>
    </location>
</feature>
<dbReference type="GO" id="GO:0008233">
    <property type="term" value="F:peptidase activity"/>
    <property type="evidence" value="ECO:0007669"/>
    <property type="project" value="UniProtKB-KW"/>
</dbReference>
<dbReference type="EMBL" id="JACBKZ010000005">
    <property type="protein sequence ID" value="KAF5950836.1"/>
    <property type="molecule type" value="Genomic_DNA"/>
</dbReference>
<name>A0A7J7HG77_CAMSI</name>
<accession>A0A7J7HG77</accession>
<dbReference type="Pfam" id="PF02852">
    <property type="entry name" value="Pyr_redox_dim"/>
    <property type="match status" value="1"/>
</dbReference>
<dbReference type="InterPro" id="IPR004099">
    <property type="entry name" value="Pyr_nucl-diS_OxRdtase_dimer"/>
</dbReference>
<dbReference type="InterPro" id="IPR011001">
    <property type="entry name" value="Saposin-like"/>
</dbReference>
<evidence type="ECO:0000256" key="3">
    <source>
        <dbReference type="ARBA" id="ARBA00022670"/>
    </source>
</evidence>
<dbReference type="GO" id="GO:0034599">
    <property type="term" value="P:cellular response to oxidative stress"/>
    <property type="evidence" value="ECO:0007669"/>
    <property type="project" value="TreeGrafter"/>
</dbReference>
<dbReference type="SUPFAM" id="SSF55424">
    <property type="entry name" value="FAD/NAD-linked reductases, dimerisation (C-terminal) domain"/>
    <property type="match status" value="1"/>
</dbReference>
<comment type="caution">
    <text evidence="9">The sequence shown here is derived from an EMBL/GenBank/DDBJ whole genome shotgun (WGS) entry which is preliminary data.</text>
</comment>
<protein>
    <recommendedName>
        <fullName evidence="8">Saposin B-type domain-containing protein</fullName>
    </recommendedName>
</protein>
<sequence>MEQSFFDLIYFLHCPGLTETFLDVLLSSVPIWLAVMISLVIGRLPNTKRLNLEAVGVELDEMGAVKKTVFGGQPTKPDYSNVPCAVFCIPPLCVVGLSEEEAIEQAKGDISIFTSTFNPMKNTVSGRQEKKVMKLVVDFETDKVIGASMCGPDAPEIMQINHQELEGTVKASEEVGRNENVCTLCEEFAAKAIEYLEDNKTQTEMIDILHNTCARLIPIEQKCITLVDYYVTLLFSEIELLQPEDFCQTFYLCEQRVLASQSLAEDKCEIFHLAISEVIVKLKDPDTQVHILPIIS</sequence>
<keyword evidence="10" id="KW-1185">Reference proteome</keyword>
<evidence type="ECO:0000256" key="1">
    <source>
        <dbReference type="ARBA" id="ARBA00001974"/>
    </source>
</evidence>
<evidence type="ECO:0000313" key="10">
    <source>
        <dbReference type="Proteomes" id="UP000593564"/>
    </source>
</evidence>
<dbReference type="AlphaFoldDB" id="A0A7J7HG77"/>
<evidence type="ECO:0000256" key="7">
    <source>
        <dbReference type="SAM" id="Phobius"/>
    </source>
</evidence>
<keyword evidence="3" id="KW-0378">Hydrolase</keyword>
<evidence type="ECO:0000256" key="5">
    <source>
        <dbReference type="ARBA" id="ARBA00023157"/>
    </source>
</evidence>
<keyword evidence="5" id="KW-1015">Disulfide bond</keyword>
<proteinExistence type="inferred from homology"/>
<dbReference type="PANTHER" id="PTHR42737:SF2">
    <property type="entry name" value="GLUTATHIONE REDUCTASE"/>
    <property type="match status" value="1"/>
</dbReference>
<dbReference type="GO" id="GO:0006508">
    <property type="term" value="P:proteolysis"/>
    <property type="evidence" value="ECO:0007669"/>
    <property type="project" value="UniProtKB-KW"/>
</dbReference>
<keyword evidence="7" id="KW-0472">Membrane</keyword>
<dbReference type="Proteomes" id="UP000593564">
    <property type="component" value="Unassembled WGS sequence"/>
</dbReference>
<gene>
    <name evidence="9" type="ORF">HYC85_012829</name>
</gene>
<keyword evidence="4" id="KW-0560">Oxidoreductase</keyword>
<dbReference type="InterPro" id="IPR008139">
    <property type="entry name" value="SaposinB_dom"/>
</dbReference>
<dbReference type="SMART" id="SM00741">
    <property type="entry name" value="SapB"/>
    <property type="match status" value="1"/>
</dbReference>
<comment type="similarity">
    <text evidence="2">Belongs to the class-I pyridine nucleotide-disulfide oxidoreductase family.</text>
</comment>
<dbReference type="Gene3D" id="3.50.50.60">
    <property type="entry name" value="FAD/NAD(P)-binding domain"/>
    <property type="match status" value="1"/>
</dbReference>
<dbReference type="Gene3D" id="1.10.225.10">
    <property type="entry name" value="Saposin-like"/>
    <property type="match status" value="1"/>
</dbReference>
<evidence type="ECO:0000256" key="4">
    <source>
        <dbReference type="ARBA" id="ARBA00023002"/>
    </source>
</evidence>
<dbReference type="GO" id="GO:0045454">
    <property type="term" value="P:cell redox homeostasis"/>
    <property type="evidence" value="ECO:0007669"/>
    <property type="project" value="InterPro"/>
</dbReference>
<dbReference type="GO" id="GO:0006629">
    <property type="term" value="P:lipid metabolic process"/>
    <property type="evidence" value="ECO:0007669"/>
    <property type="project" value="InterPro"/>
</dbReference>
<dbReference type="InterPro" id="IPR016156">
    <property type="entry name" value="FAD/NAD-linked_Rdtase_dimer_sf"/>
</dbReference>
<dbReference type="GO" id="GO:0006749">
    <property type="term" value="P:glutathione metabolic process"/>
    <property type="evidence" value="ECO:0007669"/>
    <property type="project" value="TreeGrafter"/>
</dbReference>
<dbReference type="Pfam" id="PF05184">
    <property type="entry name" value="SapB_1"/>
    <property type="match status" value="1"/>
</dbReference>
<comment type="cofactor">
    <cofactor evidence="1">
        <name>FAD</name>
        <dbReference type="ChEBI" id="CHEBI:57692"/>
    </cofactor>
</comment>
<dbReference type="InterPro" id="IPR036188">
    <property type="entry name" value="FAD/NAD-bd_sf"/>
</dbReference>
<evidence type="ECO:0000256" key="2">
    <source>
        <dbReference type="ARBA" id="ARBA00007532"/>
    </source>
</evidence>
<dbReference type="GO" id="GO:0005739">
    <property type="term" value="C:mitochondrion"/>
    <property type="evidence" value="ECO:0007669"/>
    <property type="project" value="TreeGrafter"/>
</dbReference>
<evidence type="ECO:0000256" key="6">
    <source>
        <dbReference type="ARBA" id="ARBA00023284"/>
    </source>
</evidence>
<evidence type="ECO:0000259" key="8">
    <source>
        <dbReference type="PROSITE" id="PS50015"/>
    </source>
</evidence>
<evidence type="ECO:0000313" key="9">
    <source>
        <dbReference type="EMBL" id="KAF5950836.1"/>
    </source>
</evidence>
<dbReference type="PANTHER" id="PTHR42737">
    <property type="entry name" value="GLUTATHIONE REDUCTASE"/>
    <property type="match status" value="1"/>
</dbReference>